<name>A0A679KFV2_9HYPH</name>
<organism evidence="1">
    <name type="scientific">Methylobacterium bullatum</name>
    <dbReference type="NCBI Taxonomy" id="570505"/>
    <lineage>
        <taxon>Bacteria</taxon>
        <taxon>Pseudomonadati</taxon>
        <taxon>Pseudomonadota</taxon>
        <taxon>Alphaproteobacteria</taxon>
        <taxon>Hyphomicrobiales</taxon>
        <taxon>Methylobacteriaceae</taxon>
        <taxon>Methylobacterium</taxon>
    </lineage>
</organism>
<sequence length="147" mass="15524">MRVKAMYGIVAHGEVIGHSELESGDPPMGVAFGRFFPAAGFDAFVRTVPPDEAEGDEVLIWNALSATSPEGVVIDCAGVAVFCYALGDEVDLEVTVLGISSPPYGKLFPNRVDASGDRATQDRSNWTSLAGLGPSAYSPLHEARRLA</sequence>
<dbReference type="AlphaFoldDB" id="A0A679KFV2"/>
<reference evidence="1" key="1">
    <citation type="submission" date="2019-12" db="EMBL/GenBank/DDBJ databases">
        <authorList>
            <person name="Cremers G."/>
        </authorList>
    </citation>
    <scope>NUCLEOTIDE SEQUENCE</scope>
    <source>
        <strain evidence="1">Mbul2</strain>
    </source>
</reference>
<proteinExistence type="predicted"/>
<gene>
    <name evidence="1" type="ORF">MBLL_02855</name>
</gene>
<dbReference type="RefSeq" id="WP_339161920.1">
    <property type="nucleotide sequence ID" value="NZ_LR743511.1"/>
</dbReference>
<accession>A0A679KFV2</accession>
<protein>
    <submittedName>
        <fullName evidence="1">Uncharacterized protein</fullName>
    </submittedName>
</protein>
<dbReference type="EMBL" id="LR743511">
    <property type="protein sequence ID" value="CAA2143503.1"/>
    <property type="molecule type" value="Genomic_DNA"/>
</dbReference>
<evidence type="ECO:0000313" key="1">
    <source>
        <dbReference type="EMBL" id="CAA2143503.1"/>
    </source>
</evidence>